<dbReference type="PIR" id="T45869">
    <property type="entry name" value="T45869"/>
</dbReference>
<gene>
    <name evidence="1" type="primary">F3A4.240</name>
</gene>
<dbReference type="PANTHER" id="PTHR31170">
    <property type="entry name" value="BNAC04G53230D PROTEIN"/>
    <property type="match status" value="1"/>
</dbReference>
<organism evidence="1">
    <name type="scientific">Arabidopsis thaliana</name>
    <name type="common">Mouse-ear cress</name>
    <dbReference type="NCBI Taxonomy" id="3702"/>
    <lineage>
        <taxon>Eukaryota</taxon>
        <taxon>Viridiplantae</taxon>
        <taxon>Streptophyta</taxon>
        <taxon>Embryophyta</taxon>
        <taxon>Tracheophyta</taxon>
        <taxon>Spermatophyta</taxon>
        <taxon>Magnoliopsida</taxon>
        <taxon>eudicotyledons</taxon>
        <taxon>Gunneridae</taxon>
        <taxon>Pentapetalae</taxon>
        <taxon>rosids</taxon>
        <taxon>malvids</taxon>
        <taxon>Brassicales</taxon>
        <taxon>Brassicaceae</taxon>
        <taxon>Camelineae</taxon>
        <taxon>Arabidopsis</taxon>
    </lineage>
</organism>
<name>Q9SN02_ARATH</name>
<dbReference type="ExpressionAtlas" id="Q9SN02">
    <property type="expression patterns" value="differential"/>
</dbReference>
<dbReference type="AlphaFoldDB" id="Q9SN02"/>
<dbReference type="InterPro" id="IPR004158">
    <property type="entry name" value="DUF247_pln"/>
</dbReference>
<reference evidence="1" key="2">
    <citation type="submission" date="1999-12" db="EMBL/GenBank/DDBJ databases">
        <authorList>
            <person name="EU Arabidopsis sequencing project"/>
        </authorList>
    </citation>
    <scope>NUCLEOTIDE SEQUENCE</scope>
</reference>
<dbReference type="Pfam" id="PF03140">
    <property type="entry name" value="DUF247"/>
    <property type="match status" value="1"/>
</dbReference>
<evidence type="ECO:0000313" key="1">
    <source>
        <dbReference type="EMBL" id="CAB62124.1"/>
    </source>
</evidence>
<protein>
    <submittedName>
        <fullName evidence="1">Uncharacterized protein F3A4.240</fullName>
    </submittedName>
</protein>
<reference evidence="1" key="1">
    <citation type="submission" date="1999-11" db="EMBL/GenBank/DDBJ databases">
        <authorList>
            <person name="Bargues M."/>
            <person name="Collado M.C."/>
            <person name="Navarro P."/>
            <person name="Terol J."/>
            <person name="Perez-Alonso M."/>
            <person name="Mewes H.W."/>
            <person name="Lemcke K."/>
            <person name="Mayer K.F.X."/>
            <person name="Quetier F."/>
            <person name="Salanoubat M."/>
        </authorList>
    </citation>
    <scope>NUCLEOTIDE SEQUENCE</scope>
</reference>
<proteinExistence type="predicted"/>
<dbReference type="EMBL" id="AL132978">
    <property type="protein sequence ID" value="CAB62124.1"/>
    <property type="molecule type" value="Genomic_DNA"/>
</dbReference>
<dbReference type="PANTHER" id="PTHR31170:SF25">
    <property type="entry name" value="BNAA09G04570D PROTEIN"/>
    <property type="match status" value="1"/>
</dbReference>
<sequence length="511" mass="59266">MVSVLDGRSVSSNKKNRRFSRIVRTYYGIIRRARQRQKLRNDKETYGELENIEVIEEKPRETQVESVVSIEDKNEQKLREIWVISLNDKMKTLGDNATTSWDNLCIYRVPPYLQENDTKSYMPQIVSIGPYHHGHKHLMPMERHKWRAVNMVMARAKHDIEMYIDAMKELEEKARACYQGPINMNRNEFIEMLVLDGVFIIEIFKGTSEGFQEIGYAPNDPVFGMRGLMQSIRRDMVMLENQLPWSVLKGLLQLQRPDVLDKVNVQLFQPFFQPLLPTREVLTEEGGLHCLDVLRRGLLQSSGTSDEDMSMVNKQPQQLIHCVTELRNAGVEFMRKETGHFWDIEFKNGYLKIPKLLIHDGTKSLFLNLIAFEQCHIKSSKKITSYIIFMDNLINSSEDVSYLHHYGIIENWLGSDSEVSDLFNGLGKEVIFDPNDGYLSALTGEVNIYYRRKWNYLKATLRHKYFNNPWAYFSFIAACSIRAFEIARSVVIACGTWGPSVYMSPEVTLAS</sequence>
<accession>Q9SN02</accession>
<reference key="3">
    <citation type="journal article" date="2000" name="Nature">
        <title>Sequence and analysis of chromosome 3 of the plant Arabidopsis thaliana.</title>
        <authorList>
            <consortium name="European Union Chromosome 3 Arabidopsis Sequencing Consortium"/>
            <consortium name="Institute for Genomic Research"/>
            <consortium name="Kazusa DNA Research Institute"/>
            <person name="Salanoubat M."/>
            <person name="Lemcke K."/>
            <person name="Rieger M."/>
            <person name="Ansorge W."/>
            <person name="Unseld M."/>
            <person name="Fartmann B."/>
            <person name="Valle G."/>
            <person name="Blocker H."/>
            <person name="Perez-Alonso M."/>
            <person name="Obermaier B."/>
            <person name="Delseny M."/>
            <person name="Boutry M."/>
            <person name="Grivell L.A."/>
            <person name="Mache R."/>
            <person name="Puigdomenech P."/>
            <person name="De Simone V."/>
            <person name="Choisne N."/>
            <person name="Artiguenave F."/>
            <person name="Robert C."/>
            <person name="Brottier P."/>
            <person name="Wincker P."/>
            <person name="Cattolico L."/>
            <person name="Weissenbach J."/>
            <person name="Saurin W."/>
            <person name="Quetier F."/>
            <person name="Schafer M."/>
            <person name="Muller-Auer S."/>
            <person name="Gabel C."/>
            <person name="Fuchs M."/>
            <person name="Benes V."/>
            <person name="Wurmbach E."/>
            <person name="Drzonek H."/>
            <person name="Erfle H."/>
            <person name="Jordan N."/>
            <person name="Bangert S."/>
            <person name="Wiedelmann R."/>
            <person name="Kranz H."/>
            <person name="Voss H."/>
            <person name="Holland R."/>
            <person name="Brandt P."/>
            <person name="Nyakatura G."/>
            <person name="Vezzi A."/>
            <person name="D'Angelo M."/>
            <person name="Pallavicini A."/>
            <person name="Toppo S."/>
            <person name="Simionati B."/>
            <person name="Conrad A."/>
            <person name="Hornischer K."/>
            <person name="Kauer G."/>
            <person name="Lohnert T.H."/>
            <person name="Nordsiek G."/>
            <person name="Reichelt J."/>
            <person name="Scharfe M."/>
            <person name="Schon O."/>
            <person name="Bargues M."/>
            <person name="Terol J."/>
            <person name="Climent J."/>
            <person name="Navarro P."/>
            <person name="Collado C."/>
            <person name="Perez-Perez A."/>
            <person name="Ottenwalder B."/>
            <person name="Duchemin D."/>
            <person name="Cooke R."/>
            <person name="Laudie M."/>
            <person name="Berger-Llauro C."/>
            <person name="Purnelle B."/>
            <person name="Masuy D."/>
            <person name="de Haan M."/>
            <person name="Maarse A.C."/>
            <person name="Alcaraz J.P."/>
            <person name="Cottet A."/>
            <person name="Casacuberta E."/>
            <person name="Monfort A."/>
            <person name="Argiriou A."/>
            <person name="flores M."/>
            <person name="Liguori R."/>
            <person name="Vitale D."/>
            <person name="Mannhaupt G."/>
            <person name="Haase D."/>
            <person name="Schoof H."/>
            <person name="Rudd S."/>
            <person name="Zaccaria P."/>
            <person name="Mewes H.W."/>
            <person name="Mayer K.F."/>
            <person name="Kaul S."/>
            <person name="Town C.D."/>
            <person name="Koo H.L."/>
            <person name="Tallon L.J."/>
            <person name="Jenkins J."/>
            <person name="Rooney T."/>
            <person name="Rizzo M."/>
            <person name="Walts A."/>
            <person name="Utterback T."/>
            <person name="Fujii C.Y."/>
            <person name="Shea T.P."/>
            <person name="Creasy T.H."/>
            <person name="Haas B."/>
            <person name="Maiti R."/>
            <person name="Wu D."/>
            <person name="Peterson J."/>
            <person name="Van Aken S."/>
            <person name="Pai G."/>
            <person name="Militscher J."/>
            <person name="Sellers P."/>
            <person name="Gill J.E."/>
            <person name="Feldblyum T.V."/>
            <person name="Preuss D."/>
            <person name="Lin X."/>
            <person name="Nierman W.C."/>
            <person name="Salzberg S.L."/>
            <person name="White O."/>
            <person name="Venter J.C."/>
            <person name="Fraser C.M."/>
            <person name="Kaneko T."/>
            <person name="Nakamura Y."/>
            <person name="Sato S."/>
            <person name="Kato T."/>
            <person name="Asamizu E."/>
            <person name="Sasamoto S."/>
            <person name="Kimura T."/>
            <person name="Idesawa K."/>
            <person name="Kawashima K."/>
            <person name="Kishida Y."/>
            <person name="Kiyokawa C."/>
            <person name="Kohara M."/>
            <person name="Matsumoto M."/>
            <person name="Matsuno A."/>
            <person name="Muraki A."/>
            <person name="Nakayama S."/>
            <person name="Nakazaki N."/>
            <person name="Shinpo S."/>
            <person name="Takeuchi C."/>
            <person name="Wada T."/>
            <person name="Watanabe A."/>
            <person name="Yamada M."/>
            <person name="Yasuda M."/>
            <person name="Tabata S."/>
        </authorList>
    </citation>
    <scope>NUCLEOTIDE SEQUENCE [LARGE SCALE GENOMIC DNA]</scope>
    <source>
        <strain>cv. Columbia</strain>
    </source>
</reference>